<evidence type="ECO:0000256" key="1">
    <source>
        <dbReference type="ARBA" id="ARBA00004173"/>
    </source>
</evidence>
<keyword evidence="3" id="KW-0809">Transit peptide</keyword>
<name>A0A6A3AXF7_HIBSY</name>
<evidence type="ECO:0000256" key="4">
    <source>
        <dbReference type="ARBA" id="ARBA00023004"/>
    </source>
</evidence>
<keyword evidence="2" id="KW-0479">Metal-binding</keyword>
<keyword evidence="5" id="KW-0411">Iron-sulfur</keyword>
<accession>A0A6A3AXF7</accession>
<dbReference type="AlphaFoldDB" id="A0A6A3AXF7"/>
<keyword evidence="10" id="KW-1185">Reference proteome</keyword>
<dbReference type="GO" id="GO:0046872">
    <property type="term" value="F:metal ion binding"/>
    <property type="evidence" value="ECO:0007669"/>
    <property type="project" value="UniProtKB-KW"/>
</dbReference>
<dbReference type="Pfam" id="PF09243">
    <property type="entry name" value="Rsm22"/>
    <property type="match status" value="1"/>
</dbReference>
<dbReference type="PANTHER" id="PTHR13184">
    <property type="entry name" value="37S RIBOSOMAL PROTEIN S22"/>
    <property type="match status" value="1"/>
</dbReference>
<feature type="compositionally biased region" description="Basic and acidic residues" evidence="8">
    <location>
        <begin position="37"/>
        <end position="47"/>
    </location>
</feature>
<evidence type="ECO:0000256" key="8">
    <source>
        <dbReference type="SAM" id="MobiDB-lite"/>
    </source>
</evidence>
<evidence type="ECO:0000256" key="5">
    <source>
        <dbReference type="ARBA" id="ARBA00023014"/>
    </source>
</evidence>
<keyword evidence="4" id="KW-0408">Iron</keyword>
<reference evidence="9" key="1">
    <citation type="submission" date="2019-09" db="EMBL/GenBank/DDBJ databases">
        <title>Draft genome information of white flower Hibiscus syriacus.</title>
        <authorList>
            <person name="Kim Y.-M."/>
        </authorList>
    </citation>
    <scope>NUCLEOTIDE SEQUENCE [LARGE SCALE GENOMIC DNA]</scope>
    <source>
        <strain evidence="9">YM2019G1</strain>
    </source>
</reference>
<dbReference type="GO" id="GO:0003735">
    <property type="term" value="F:structural constituent of ribosome"/>
    <property type="evidence" value="ECO:0007669"/>
    <property type="project" value="TreeGrafter"/>
</dbReference>
<dbReference type="Proteomes" id="UP000436088">
    <property type="component" value="Unassembled WGS sequence"/>
</dbReference>
<dbReference type="EMBL" id="VEPZ02000940">
    <property type="protein sequence ID" value="KAE8708543.1"/>
    <property type="molecule type" value="Genomic_DNA"/>
</dbReference>
<dbReference type="InterPro" id="IPR052571">
    <property type="entry name" value="Mt_RNA_Methyltransferase"/>
</dbReference>
<evidence type="ECO:0000256" key="2">
    <source>
        <dbReference type="ARBA" id="ARBA00022723"/>
    </source>
</evidence>
<gene>
    <name evidence="9" type="ORF">F3Y22_tig00110338pilonHSYRG00066</name>
</gene>
<organism evidence="9 10">
    <name type="scientific">Hibiscus syriacus</name>
    <name type="common">Rose of Sharon</name>
    <dbReference type="NCBI Taxonomy" id="106335"/>
    <lineage>
        <taxon>Eukaryota</taxon>
        <taxon>Viridiplantae</taxon>
        <taxon>Streptophyta</taxon>
        <taxon>Embryophyta</taxon>
        <taxon>Tracheophyta</taxon>
        <taxon>Spermatophyta</taxon>
        <taxon>Magnoliopsida</taxon>
        <taxon>eudicotyledons</taxon>
        <taxon>Gunneridae</taxon>
        <taxon>Pentapetalae</taxon>
        <taxon>rosids</taxon>
        <taxon>malvids</taxon>
        <taxon>Malvales</taxon>
        <taxon>Malvaceae</taxon>
        <taxon>Malvoideae</taxon>
        <taxon>Hibiscus</taxon>
    </lineage>
</organism>
<dbReference type="GO" id="GO:0008168">
    <property type="term" value="F:methyltransferase activity"/>
    <property type="evidence" value="ECO:0007669"/>
    <property type="project" value="InterPro"/>
</dbReference>
<dbReference type="PANTHER" id="PTHR13184:SF5">
    <property type="entry name" value="METHYLTRANSFERASE-LIKE PROTEIN 17, MITOCHONDRIAL"/>
    <property type="match status" value="1"/>
</dbReference>
<protein>
    <submittedName>
        <fullName evidence="9">Uncharacterized protein</fullName>
    </submittedName>
</protein>
<evidence type="ECO:0000256" key="7">
    <source>
        <dbReference type="ARBA" id="ARBA00045681"/>
    </source>
</evidence>
<comment type="caution">
    <text evidence="9">The sequence shown here is derived from an EMBL/GenBank/DDBJ whole genome shotgun (WGS) entry which is preliminary data.</text>
</comment>
<dbReference type="InterPro" id="IPR015324">
    <property type="entry name" value="Ribosomal_Rsm22-like"/>
</dbReference>
<evidence type="ECO:0000313" key="10">
    <source>
        <dbReference type="Proteomes" id="UP000436088"/>
    </source>
</evidence>
<comment type="function">
    <text evidence="7">Mitochondrial ribosome (mitoribosome) assembly factor. Binds at the interface of the head and body domains of the mitochondrial small ribosomal subunit (mt-SSU), occluding the mRNA channel and preventing compaction of the head domain towards the body. Probable inactive methyltransferase: retains the characteristic folding and ability to bind S-adenosyl-L-methionine, but it probably lost its methyltransferase activity.</text>
</comment>
<keyword evidence="6" id="KW-0496">Mitochondrion</keyword>
<dbReference type="GO" id="GO:0006412">
    <property type="term" value="P:translation"/>
    <property type="evidence" value="ECO:0007669"/>
    <property type="project" value="InterPro"/>
</dbReference>
<proteinExistence type="predicted"/>
<comment type="subcellular location">
    <subcellularLocation>
        <location evidence="1">Mitochondrion</location>
    </subcellularLocation>
</comment>
<dbReference type="GO" id="GO:0005763">
    <property type="term" value="C:mitochondrial small ribosomal subunit"/>
    <property type="evidence" value="ECO:0007669"/>
    <property type="project" value="TreeGrafter"/>
</dbReference>
<evidence type="ECO:0000313" key="9">
    <source>
        <dbReference type="EMBL" id="KAE8708543.1"/>
    </source>
</evidence>
<feature type="region of interest" description="Disordered" evidence="8">
    <location>
        <begin position="29"/>
        <end position="48"/>
    </location>
</feature>
<sequence>MSLDGEVICAWRDTISEGQNYRSAATLESDSGCPAKVNKEDSKDPIDPRSGAFIVAPCPHDGRCPLEKSGKYCHFVQRLQRTTSQQDLVDVEETPDIIPYVEVNTIAFDSDAMETDNIIDSEEDPEEETVDANLRGGWGRIVFPPVRRGRQFLGDENSSVLLRTLPFVSRQKRSKIFPHPQIFYPSVQSLGTRNEEAVLIILENKVE</sequence>
<evidence type="ECO:0000256" key="6">
    <source>
        <dbReference type="ARBA" id="ARBA00023128"/>
    </source>
</evidence>
<dbReference type="GO" id="GO:0051536">
    <property type="term" value="F:iron-sulfur cluster binding"/>
    <property type="evidence" value="ECO:0007669"/>
    <property type="project" value="UniProtKB-KW"/>
</dbReference>
<evidence type="ECO:0000256" key="3">
    <source>
        <dbReference type="ARBA" id="ARBA00022946"/>
    </source>
</evidence>